<evidence type="ECO:0000256" key="10">
    <source>
        <dbReference type="ARBA" id="ARBA00049244"/>
    </source>
</evidence>
<dbReference type="SMART" id="SM00481">
    <property type="entry name" value="POLIIIAc"/>
    <property type="match status" value="1"/>
</dbReference>
<dbReference type="Pfam" id="PF02811">
    <property type="entry name" value="PHP"/>
    <property type="match status" value="1"/>
</dbReference>
<dbReference type="InterPro" id="IPR029460">
    <property type="entry name" value="DNAPol_HHH"/>
</dbReference>
<dbReference type="GO" id="GO:0008408">
    <property type="term" value="F:3'-5' exonuclease activity"/>
    <property type="evidence" value="ECO:0007669"/>
    <property type="project" value="InterPro"/>
</dbReference>
<dbReference type="Gene3D" id="1.10.10.1600">
    <property type="entry name" value="Bacterial DNA polymerase III alpha subunit, thumb domain"/>
    <property type="match status" value="1"/>
</dbReference>
<dbReference type="InterPro" id="IPR004805">
    <property type="entry name" value="DnaE2/DnaE/PolC"/>
</dbReference>
<dbReference type="GO" id="GO:0003887">
    <property type="term" value="F:DNA-directed DNA polymerase activity"/>
    <property type="evidence" value="ECO:0007669"/>
    <property type="project" value="UniProtKB-KW"/>
</dbReference>
<comment type="similarity">
    <text evidence="2">Belongs to the DNA polymerase type-C family. DnaE subfamily.</text>
</comment>
<evidence type="ECO:0000256" key="7">
    <source>
        <dbReference type="ARBA" id="ARBA00022705"/>
    </source>
</evidence>
<dbReference type="NCBIfam" id="NF004226">
    <property type="entry name" value="PRK05673.1"/>
    <property type="match status" value="1"/>
</dbReference>
<dbReference type="GO" id="GO:0006260">
    <property type="term" value="P:DNA replication"/>
    <property type="evidence" value="ECO:0007669"/>
    <property type="project" value="UniProtKB-KW"/>
</dbReference>
<dbReference type="InterPro" id="IPR041931">
    <property type="entry name" value="DNA_pol3_alpha_thumb_dom"/>
</dbReference>
<dbReference type="Gene3D" id="3.20.20.140">
    <property type="entry name" value="Metal-dependent hydrolases"/>
    <property type="match status" value="1"/>
</dbReference>
<evidence type="ECO:0000256" key="5">
    <source>
        <dbReference type="ARBA" id="ARBA00022679"/>
    </source>
</evidence>
<protein>
    <recommendedName>
        <fullName evidence="4">DNA polymerase III subunit alpha</fullName>
        <ecNumber evidence="3">2.7.7.7</ecNumber>
    </recommendedName>
</protein>
<evidence type="ECO:0000256" key="2">
    <source>
        <dbReference type="ARBA" id="ARBA00009496"/>
    </source>
</evidence>
<proteinExistence type="inferred from homology"/>
<dbReference type="OrthoDB" id="9803237at2"/>
<dbReference type="InterPro" id="IPR016195">
    <property type="entry name" value="Pol/histidinol_Pase-like"/>
</dbReference>
<evidence type="ECO:0000256" key="8">
    <source>
        <dbReference type="ARBA" id="ARBA00022932"/>
    </source>
</evidence>
<sequence>MEVVPIHVLSEYSLLSSTNRIEELVQHAHVLGYKQLALTDKNVLYGVVPFYQACKKRGIKPIIGLDISVQVQAGSVQNMRLYAKNNEGYKQLMLLSSKWHHKEREDRFLTKEELTSSIENVVVVIPFEHGPITHIVRKGDWNRAMIWLEEWIPKRAISHTFIEIHCNEGQNDQYLEHLQSISDQTGIRLIAAQPCYYLKKTDVHAYHVLRAIRDGKKLEETELLTQERHYYLKDPSEMAADFRGWEKALENTSLLAEVCNVKLELNKVQLPTYPTEYKSADEQLEELCLQGCKQRYENVTAAIEQRLKKELTVISEMGYSDYFLIVWDFMRYAKEKGMMTGPGRGSAAGSLVAYLLEITDVDPLQYDLLFERFLNPERVSMPDIDIDFPDHRRDEVIEYVQKKYGRDRVAHILTFGTLAARAVIRDVAKVLGVQAYVMNQLLKEIPVSPGMTLDKAWESSEKLKSLLAKSEEAKQLWEIATQLEGLPRHTSTHAAGVVISAEPLTNVLALQAGTTNVSLTQATMDVVEQLGLLKFDFLGLRNLTLLERIVYYIEQQTGTRLDVERIPLNDRKTFQLLSDADTTGVFQLESNGMRRVLSSLQPTEFEDIVAVNALYRPGPMEYIQTYIKRKYKQEEVTYPHSDVQPLLEQTYGVLIYQEQIMQMASTLAGFSLAEADLLRRAISKKKKNELEEQRITFIQGAVRKGYSEEVAANVFSLIERFADYGFNRSHAVAYSLISYRLAYLKAHYPLPFYTALLSSAWNQQDKLYSFIQESKEKGLDIRPPSLLKSEWLFSIEEQSIRFGLLPISHVGVQAAKAIMTVRNKKMINDLFQLMVELYPSLSKKALESLIKAGALDYMDEDRAVLLASVDDSIEFAQNVKEFQEETEGLFTLDMEAPLYQQVEPFTEHERLELEKEVLGFYLSGHPLEKYSEKLASIGRVTIKEAFTQGGSVILAGKLESIKRIRTKKGDAMAFAAIVDETGTINATFFPLVWSKVRDLIIDGEMYVLEGRTDFSQQRKSLVVEQLDPVDTLREKASQRLYLRIMNDTDPERLNMLKRIIKQYPGDIPIILYYEQTNQTKYLSKEYLVNPSDACLHALYQLLGKDNVKIRS</sequence>
<evidence type="ECO:0000256" key="4">
    <source>
        <dbReference type="ARBA" id="ARBA00019114"/>
    </source>
</evidence>
<comment type="function">
    <text evidence="9">DNA polymerase III is a complex, multichain enzyme responsible for most of the replicative synthesis in bacteria. This DNA polymerase also exhibits 3' to 5' exonuclease activity. The alpha chain is the DNA polymerase.</text>
</comment>
<evidence type="ECO:0000313" key="12">
    <source>
        <dbReference type="EMBL" id="GAE30107.1"/>
    </source>
</evidence>
<dbReference type="PANTHER" id="PTHR32294">
    <property type="entry name" value="DNA POLYMERASE III SUBUNIT ALPHA"/>
    <property type="match status" value="1"/>
</dbReference>
<dbReference type="InterPro" id="IPR003141">
    <property type="entry name" value="Pol/His_phosphatase_N"/>
</dbReference>
<dbReference type="Pfam" id="PF07733">
    <property type="entry name" value="DNA_pol3_alpha"/>
    <property type="match status" value="1"/>
</dbReference>
<dbReference type="Pfam" id="PF14579">
    <property type="entry name" value="HHH_6"/>
    <property type="match status" value="1"/>
</dbReference>
<comment type="catalytic activity">
    <reaction evidence="10">
        <text>DNA(n) + a 2'-deoxyribonucleoside 5'-triphosphate = DNA(n+1) + diphosphate</text>
        <dbReference type="Rhea" id="RHEA:22508"/>
        <dbReference type="Rhea" id="RHEA-COMP:17339"/>
        <dbReference type="Rhea" id="RHEA-COMP:17340"/>
        <dbReference type="ChEBI" id="CHEBI:33019"/>
        <dbReference type="ChEBI" id="CHEBI:61560"/>
        <dbReference type="ChEBI" id="CHEBI:173112"/>
        <dbReference type="EC" id="2.7.7.7"/>
    </reaction>
</comment>
<accession>W4QDT4</accession>
<keyword evidence="5" id="KW-0808">Transferase</keyword>
<evidence type="ECO:0000313" key="13">
    <source>
        <dbReference type="Proteomes" id="UP000018895"/>
    </source>
</evidence>
<dbReference type="InterPro" id="IPR040982">
    <property type="entry name" value="DNA_pol3_finger"/>
</dbReference>
<dbReference type="EMBL" id="BAUU01000009">
    <property type="protein sequence ID" value="GAE30107.1"/>
    <property type="molecule type" value="Genomic_DNA"/>
</dbReference>
<comment type="subcellular location">
    <subcellularLocation>
        <location evidence="1">Cytoplasm</location>
    </subcellularLocation>
</comment>
<dbReference type="NCBIfam" id="TIGR00594">
    <property type="entry name" value="polc"/>
    <property type="match status" value="1"/>
</dbReference>
<keyword evidence="7" id="KW-0235">DNA replication</keyword>
<dbReference type="PANTHER" id="PTHR32294:SF0">
    <property type="entry name" value="DNA POLYMERASE III SUBUNIT ALPHA"/>
    <property type="match status" value="1"/>
</dbReference>
<dbReference type="RefSeq" id="WP_035342459.1">
    <property type="nucleotide sequence ID" value="NZ_BAUU01000009.1"/>
</dbReference>
<keyword evidence="13" id="KW-1185">Reference proteome</keyword>
<dbReference type="AlphaFoldDB" id="W4QDT4"/>
<reference evidence="12" key="1">
    <citation type="journal article" date="2014" name="Genome Announc.">
        <title>Draft Genome Sequences of Three Alkaliphilic Bacillus Strains, Bacillus wakoensis JCM 9140T, Bacillus akibai JCM 9157T, and Bacillus hemicellulosilyticus JCM 9152T.</title>
        <authorList>
            <person name="Yuki M."/>
            <person name="Oshima K."/>
            <person name="Suda W."/>
            <person name="Oshida Y."/>
            <person name="Kitamura K."/>
            <person name="Iida T."/>
            <person name="Hattori M."/>
            <person name="Ohkuma M."/>
        </authorList>
    </citation>
    <scope>NUCLEOTIDE SEQUENCE [LARGE SCALE GENOMIC DNA]</scope>
    <source>
        <strain evidence="12">JCM 9152</strain>
    </source>
</reference>
<name>W4QDT4_9BACI</name>
<evidence type="ECO:0000256" key="3">
    <source>
        <dbReference type="ARBA" id="ARBA00012417"/>
    </source>
</evidence>
<evidence type="ECO:0000259" key="11">
    <source>
        <dbReference type="SMART" id="SM00481"/>
    </source>
</evidence>
<organism evidence="12 13">
    <name type="scientific">Halalkalibacter hemicellulosilyticusJCM 9152</name>
    <dbReference type="NCBI Taxonomy" id="1236971"/>
    <lineage>
        <taxon>Bacteria</taxon>
        <taxon>Bacillati</taxon>
        <taxon>Bacillota</taxon>
        <taxon>Bacilli</taxon>
        <taxon>Bacillales</taxon>
        <taxon>Bacillaceae</taxon>
        <taxon>Halalkalibacter</taxon>
    </lineage>
</organism>
<comment type="caution">
    <text evidence="12">The sequence shown here is derived from an EMBL/GenBank/DDBJ whole genome shotgun (WGS) entry which is preliminary data.</text>
</comment>
<dbReference type="Pfam" id="PF01336">
    <property type="entry name" value="tRNA_anti-codon"/>
    <property type="match status" value="1"/>
</dbReference>
<dbReference type="CDD" id="cd04485">
    <property type="entry name" value="DnaE_OBF"/>
    <property type="match status" value="1"/>
</dbReference>
<dbReference type="GO" id="GO:0005737">
    <property type="term" value="C:cytoplasm"/>
    <property type="evidence" value="ECO:0007669"/>
    <property type="project" value="UniProtKB-SubCell"/>
</dbReference>
<keyword evidence="6" id="KW-0548">Nucleotidyltransferase</keyword>
<dbReference type="InterPro" id="IPR011708">
    <property type="entry name" value="DNA_pol3_alpha_NTPase_dom"/>
</dbReference>
<keyword evidence="8" id="KW-0239">DNA-directed DNA polymerase</keyword>
<evidence type="ECO:0000256" key="1">
    <source>
        <dbReference type="ARBA" id="ARBA00004496"/>
    </source>
</evidence>
<dbReference type="SUPFAM" id="SSF89550">
    <property type="entry name" value="PHP domain-like"/>
    <property type="match status" value="1"/>
</dbReference>
<dbReference type="Pfam" id="PF17657">
    <property type="entry name" value="DNA_pol3_finger"/>
    <property type="match status" value="1"/>
</dbReference>
<dbReference type="GO" id="GO:0003676">
    <property type="term" value="F:nucleic acid binding"/>
    <property type="evidence" value="ECO:0007669"/>
    <property type="project" value="InterPro"/>
</dbReference>
<dbReference type="Gene3D" id="1.10.150.870">
    <property type="match status" value="1"/>
</dbReference>
<evidence type="ECO:0000256" key="6">
    <source>
        <dbReference type="ARBA" id="ARBA00022695"/>
    </source>
</evidence>
<dbReference type="Proteomes" id="UP000018895">
    <property type="component" value="Unassembled WGS sequence"/>
</dbReference>
<dbReference type="STRING" id="1236971.JCM9152_1503"/>
<feature type="domain" description="Polymerase/histidinol phosphatase N-terminal" evidence="11">
    <location>
        <begin position="4"/>
        <end position="71"/>
    </location>
</feature>
<dbReference type="EC" id="2.7.7.7" evidence="3"/>
<dbReference type="InterPro" id="IPR004365">
    <property type="entry name" value="NA-bd_OB_tRNA"/>
</dbReference>
<evidence type="ECO:0000256" key="9">
    <source>
        <dbReference type="ARBA" id="ARBA00025611"/>
    </source>
</evidence>
<dbReference type="InterPro" id="IPR004013">
    <property type="entry name" value="PHP_dom"/>
</dbReference>
<gene>
    <name evidence="12" type="ORF">JCM9152_1503</name>
</gene>